<proteinExistence type="predicted"/>
<dbReference type="EMBL" id="UZAL01046695">
    <property type="protein sequence ID" value="VDP84429.1"/>
    <property type="molecule type" value="Genomic_DNA"/>
</dbReference>
<reference evidence="1 2" key="1">
    <citation type="submission" date="2018-11" db="EMBL/GenBank/DDBJ databases">
        <authorList>
            <consortium name="Pathogen Informatics"/>
        </authorList>
    </citation>
    <scope>NUCLEOTIDE SEQUENCE [LARGE SCALE GENOMIC DNA]</scope>
    <source>
        <strain>Denwood</strain>
        <strain evidence="2">Zambia</strain>
    </source>
</reference>
<protein>
    <submittedName>
        <fullName evidence="1">Uncharacterized protein</fullName>
    </submittedName>
</protein>
<gene>
    <name evidence="1" type="ORF">SMTD_LOCUS21230</name>
</gene>
<dbReference type="AlphaFoldDB" id="A0A183Q3P4"/>
<dbReference type="Proteomes" id="UP000269396">
    <property type="component" value="Unassembled WGS sequence"/>
</dbReference>
<accession>A0A183Q3P4</accession>
<evidence type="ECO:0000313" key="1">
    <source>
        <dbReference type="EMBL" id="VDP84429.1"/>
    </source>
</evidence>
<sequence>METSTLRYSWEDLWYNPEFIGRATLQGREWSAADKLIPSKHRRQTRLLTLSLSLFYGGLLDH</sequence>
<evidence type="ECO:0000313" key="2">
    <source>
        <dbReference type="Proteomes" id="UP000269396"/>
    </source>
</evidence>
<name>A0A183Q3P4_9TREM</name>
<organism evidence="1 2">
    <name type="scientific">Schistosoma mattheei</name>
    <dbReference type="NCBI Taxonomy" id="31246"/>
    <lineage>
        <taxon>Eukaryota</taxon>
        <taxon>Metazoa</taxon>
        <taxon>Spiralia</taxon>
        <taxon>Lophotrochozoa</taxon>
        <taxon>Platyhelminthes</taxon>
        <taxon>Trematoda</taxon>
        <taxon>Digenea</taxon>
        <taxon>Strigeidida</taxon>
        <taxon>Schistosomatoidea</taxon>
        <taxon>Schistosomatidae</taxon>
        <taxon>Schistosoma</taxon>
    </lineage>
</organism>
<keyword evidence="2" id="KW-1185">Reference proteome</keyword>